<feature type="region of interest" description="Disordered" evidence="1">
    <location>
        <begin position="36"/>
        <end position="80"/>
    </location>
</feature>
<name>A0ABX0QPL6_9BACT</name>
<evidence type="ECO:0000313" key="3">
    <source>
        <dbReference type="EMBL" id="NID13206.1"/>
    </source>
</evidence>
<accession>A0ABX0QPL6</accession>
<keyword evidence="4" id="KW-1185">Reference proteome</keyword>
<evidence type="ECO:0000256" key="1">
    <source>
        <dbReference type="SAM" id="MobiDB-lite"/>
    </source>
</evidence>
<protein>
    <submittedName>
        <fullName evidence="3">Uncharacterized protein</fullName>
    </submittedName>
</protein>
<proteinExistence type="predicted"/>
<sequence>MASATGLFTVCLLIGLSACQRPVAQFQRSNREVFYSPVPKATNPDLSANPALAGQPTPDQPADELPGSLPGNVPSEPAPAQTPVAYAQLPAEPTGNTANGPVRTTYSTAERIGQRQNNARRLLQSAHETGTSIPASEHQPGPKPKKTLREILGLPPRKKLNWWQRISWQLKASIIVIAVALLFAVLNITILAIVFGVVGALLLIRGLKKSFKVKRPWF</sequence>
<dbReference type="EMBL" id="WAEL01000010">
    <property type="protein sequence ID" value="NID13206.1"/>
    <property type="molecule type" value="Genomic_DNA"/>
</dbReference>
<keyword evidence="2" id="KW-1133">Transmembrane helix</keyword>
<keyword evidence="2" id="KW-0472">Membrane</keyword>
<gene>
    <name evidence="3" type="ORF">F7231_23745</name>
</gene>
<reference evidence="3" key="1">
    <citation type="submission" date="2024-05" db="EMBL/GenBank/DDBJ databases">
        <authorList>
            <person name="Jung D.-H."/>
        </authorList>
    </citation>
    <scope>NUCLEOTIDE SEQUENCE</scope>
    <source>
        <strain evidence="3">JA-25</strain>
    </source>
</reference>
<keyword evidence="2" id="KW-0812">Transmembrane</keyword>
<feature type="transmembrane region" description="Helical" evidence="2">
    <location>
        <begin position="174"/>
        <end position="204"/>
    </location>
</feature>
<evidence type="ECO:0000313" key="4">
    <source>
        <dbReference type="Proteomes" id="UP000606008"/>
    </source>
</evidence>
<evidence type="ECO:0000256" key="2">
    <source>
        <dbReference type="SAM" id="Phobius"/>
    </source>
</evidence>
<organism evidence="3 4">
    <name type="scientific">Fibrivirga algicola</name>
    <dbReference type="NCBI Taxonomy" id="2950420"/>
    <lineage>
        <taxon>Bacteria</taxon>
        <taxon>Pseudomonadati</taxon>
        <taxon>Bacteroidota</taxon>
        <taxon>Cytophagia</taxon>
        <taxon>Cytophagales</taxon>
        <taxon>Spirosomataceae</taxon>
        <taxon>Fibrivirga</taxon>
    </lineage>
</organism>
<comment type="caution">
    <text evidence="3">The sequence shown here is derived from an EMBL/GenBank/DDBJ whole genome shotgun (WGS) entry which is preliminary data.</text>
</comment>
<dbReference type="Proteomes" id="UP000606008">
    <property type="component" value="Unassembled WGS sequence"/>
</dbReference>